<keyword evidence="3" id="KW-0326">Glycosidase</keyword>
<evidence type="ECO:0000256" key="3">
    <source>
        <dbReference type="ARBA" id="ARBA00023295"/>
    </source>
</evidence>
<comment type="caution">
    <text evidence="6">The sequence shown here is derived from an EMBL/GenBank/DDBJ whole genome shotgun (WGS) entry which is preliminary data.</text>
</comment>
<dbReference type="Pfam" id="PF00232">
    <property type="entry name" value="Glyco_hydro_1"/>
    <property type="match status" value="1"/>
</dbReference>
<dbReference type="SUPFAM" id="SSF51445">
    <property type="entry name" value="(Trans)glycosidases"/>
    <property type="match status" value="1"/>
</dbReference>
<dbReference type="PANTHER" id="PTHR10353">
    <property type="entry name" value="GLYCOSYL HYDROLASE"/>
    <property type="match status" value="1"/>
</dbReference>
<dbReference type="PANTHER" id="PTHR10353:SF323">
    <property type="entry name" value="LINAMARASE"/>
    <property type="match status" value="1"/>
</dbReference>
<dbReference type="Proteomes" id="UP000467840">
    <property type="component" value="Chromosome 10"/>
</dbReference>
<dbReference type="GO" id="GO:0008422">
    <property type="term" value="F:beta-glucosidase activity"/>
    <property type="evidence" value="ECO:0007669"/>
    <property type="project" value="TreeGrafter"/>
</dbReference>
<comment type="similarity">
    <text evidence="1 4">Belongs to the glycosyl hydrolase 1 family.</text>
</comment>
<evidence type="ECO:0000256" key="4">
    <source>
        <dbReference type="RuleBase" id="RU003690"/>
    </source>
</evidence>
<keyword evidence="2" id="KW-0378">Hydrolase</keyword>
<evidence type="ECO:0000256" key="1">
    <source>
        <dbReference type="ARBA" id="ARBA00010838"/>
    </source>
</evidence>
<dbReference type="AlphaFoldDB" id="A0A6A6N5N2"/>
<dbReference type="InterPro" id="IPR017853">
    <property type="entry name" value="GH"/>
</dbReference>
<organism evidence="6 7">
    <name type="scientific">Hevea brasiliensis</name>
    <name type="common">Para rubber tree</name>
    <name type="synonym">Siphonia brasiliensis</name>
    <dbReference type="NCBI Taxonomy" id="3981"/>
    <lineage>
        <taxon>Eukaryota</taxon>
        <taxon>Viridiplantae</taxon>
        <taxon>Streptophyta</taxon>
        <taxon>Embryophyta</taxon>
        <taxon>Tracheophyta</taxon>
        <taxon>Spermatophyta</taxon>
        <taxon>Magnoliopsida</taxon>
        <taxon>eudicotyledons</taxon>
        <taxon>Gunneridae</taxon>
        <taxon>Pentapetalae</taxon>
        <taxon>rosids</taxon>
        <taxon>fabids</taxon>
        <taxon>Malpighiales</taxon>
        <taxon>Euphorbiaceae</taxon>
        <taxon>Crotonoideae</taxon>
        <taxon>Micrandreae</taxon>
        <taxon>Hevea</taxon>
    </lineage>
</organism>
<evidence type="ECO:0008006" key="8">
    <source>
        <dbReference type="Google" id="ProtNLM"/>
    </source>
</evidence>
<reference evidence="6 7" key="1">
    <citation type="journal article" date="2020" name="Mol. Plant">
        <title>The Chromosome-Based Rubber Tree Genome Provides New Insights into Spurge Genome Evolution and Rubber Biosynthesis.</title>
        <authorList>
            <person name="Liu J."/>
            <person name="Shi C."/>
            <person name="Shi C.C."/>
            <person name="Li W."/>
            <person name="Zhang Q.J."/>
            <person name="Zhang Y."/>
            <person name="Li K."/>
            <person name="Lu H.F."/>
            <person name="Shi C."/>
            <person name="Zhu S.T."/>
            <person name="Xiao Z.Y."/>
            <person name="Nan H."/>
            <person name="Yue Y."/>
            <person name="Zhu X.G."/>
            <person name="Wu Y."/>
            <person name="Hong X.N."/>
            <person name="Fan G.Y."/>
            <person name="Tong Y."/>
            <person name="Zhang D."/>
            <person name="Mao C.L."/>
            <person name="Liu Y.L."/>
            <person name="Hao S.J."/>
            <person name="Liu W.Q."/>
            <person name="Lv M.Q."/>
            <person name="Zhang H.B."/>
            <person name="Liu Y."/>
            <person name="Hu-Tang G.R."/>
            <person name="Wang J.P."/>
            <person name="Wang J.H."/>
            <person name="Sun Y.H."/>
            <person name="Ni S.B."/>
            <person name="Chen W.B."/>
            <person name="Zhang X.C."/>
            <person name="Jiao Y.N."/>
            <person name="Eichler E.E."/>
            <person name="Li G.H."/>
            <person name="Liu X."/>
            <person name="Gao L.Z."/>
        </authorList>
    </citation>
    <scope>NUCLEOTIDE SEQUENCE [LARGE SCALE GENOMIC DNA]</scope>
    <source>
        <strain evidence="7">cv. GT1</strain>
        <tissue evidence="6">Leaf</tissue>
    </source>
</reference>
<protein>
    <recommendedName>
        <fullName evidence="8">Beta-glucosidase</fullName>
    </recommendedName>
</protein>
<gene>
    <name evidence="6" type="ORF">GH714_016218</name>
</gene>
<keyword evidence="7" id="KW-1185">Reference proteome</keyword>
<feature type="signal peptide" evidence="5">
    <location>
        <begin position="1"/>
        <end position="17"/>
    </location>
</feature>
<dbReference type="InterPro" id="IPR001360">
    <property type="entry name" value="Glyco_hydro_1"/>
</dbReference>
<dbReference type="GO" id="GO:0005975">
    <property type="term" value="P:carbohydrate metabolic process"/>
    <property type="evidence" value="ECO:0007669"/>
    <property type="project" value="InterPro"/>
</dbReference>
<proteinExistence type="inferred from homology"/>
<accession>A0A6A6N5N2</accession>
<evidence type="ECO:0000313" key="6">
    <source>
        <dbReference type="EMBL" id="KAF2319479.1"/>
    </source>
</evidence>
<evidence type="ECO:0000256" key="5">
    <source>
        <dbReference type="SAM" id="SignalP"/>
    </source>
</evidence>
<dbReference type="PRINTS" id="PR00131">
    <property type="entry name" value="GLHYDRLASE1"/>
</dbReference>
<dbReference type="EMBL" id="JAAGAX010000003">
    <property type="protein sequence ID" value="KAF2319479.1"/>
    <property type="molecule type" value="Genomic_DNA"/>
</dbReference>
<keyword evidence="5" id="KW-0732">Signal</keyword>
<sequence length="501" mass="58565">MLVFLIGLLALSQPATADCNNGVPDNFNRSYFPDNFIFGTATSAYQVEGEANTTGRGPSVWDIFTHESPERIKDHSNGDVAVDFYNRYKEDIQNVKDMGFDAFRLSISWPRVIPSGRRREGVNKEGIKFYNDVINEIKNNGLKPFVTISLGHSSRPRGQIWWLFKQNDFRDYADLLFDEFGDRVKHWMTFNEPWALSGFAYDDGVFAPGRCSSWVNRQCRAGNSATEPYIVAHHLLLSHAAAVRAYREKYQTTQDGMIGITLFTFWFEPLSNRSIDIEASRTALDFMFGLWMDPLTYGQYPRRVKDLVGDRLPKFTDEETQLLRKSYDFLGLQYYTSYYAKPNAPFDPNHVRYKTDSRIIETGIRHLLNYTKDTYDNPVIFITENGVDRYNNESLTPEQVKEDKFRIDYYREHMWHALGSLKEYNVNLKGYFAWSYLDNFEWNIGYTSRFGLYYVDYNDDLKRYQKKSALWFTDFLKPLVPNKITKTTSKGSRRVGKYYIM</sequence>
<evidence type="ECO:0000313" key="7">
    <source>
        <dbReference type="Proteomes" id="UP000467840"/>
    </source>
</evidence>
<evidence type="ECO:0000256" key="2">
    <source>
        <dbReference type="ARBA" id="ARBA00022801"/>
    </source>
</evidence>
<dbReference type="FunFam" id="3.20.20.80:FF:000020">
    <property type="entry name" value="Beta-glucosidase 12"/>
    <property type="match status" value="1"/>
</dbReference>
<name>A0A6A6N5N2_HEVBR</name>
<dbReference type="Gene3D" id="3.20.20.80">
    <property type="entry name" value="Glycosidases"/>
    <property type="match status" value="1"/>
</dbReference>
<feature type="chain" id="PRO_5025339679" description="Beta-glucosidase" evidence="5">
    <location>
        <begin position="18"/>
        <end position="501"/>
    </location>
</feature>